<comment type="caution">
    <text evidence="2">The sequence shown here is derived from an EMBL/GenBank/DDBJ whole genome shotgun (WGS) entry which is preliminary data.</text>
</comment>
<sequence length="140" mass="15001">MARRRISAVLSRMSNEVVREVEQALFAGGEAIAVEAQLSITAGSASGTSGGRHQHTPSEPGQPPNNFTGTLAGNIEVIRADRLKVEVSSNAPYSEYLEFGTSRMAARPFMAPAANAKRREVNNLVDKAVKRAIRRGHGNS</sequence>
<gene>
    <name evidence="2" type="ORF">DI555_07060</name>
</gene>
<reference evidence="2 3" key="1">
    <citation type="submission" date="2017-08" db="EMBL/GenBank/DDBJ databases">
        <title>Infants hospitalized years apart are colonized by the same room-sourced microbial strains.</title>
        <authorList>
            <person name="Brooks B."/>
            <person name="Olm M.R."/>
            <person name="Firek B.A."/>
            <person name="Baker R."/>
            <person name="Thomas B.C."/>
            <person name="Morowitz M.J."/>
            <person name="Banfield J.F."/>
        </authorList>
    </citation>
    <scope>NUCLEOTIDE SEQUENCE [LARGE SCALE GENOMIC DNA]</scope>
    <source>
        <strain evidence="2">S2_005_002_R2_33</strain>
    </source>
</reference>
<protein>
    <recommendedName>
        <fullName evidence="4">HK97 gp10 family phage protein</fullName>
    </recommendedName>
</protein>
<dbReference type="Proteomes" id="UP000249082">
    <property type="component" value="Unassembled WGS sequence"/>
</dbReference>
<evidence type="ECO:0008006" key="4">
    <source>
        <dbReference type="Google" id="ProtNLM"/>
    </source>
</evidence>
<dbReference type="AlphaFoldDB" id="A0A2W5NUR3"/>
<name>A0A2W5NUR3_9SPHN</name>
<dbReference type="InterPro" id="IPR010064">
    <property type="entry name" value="HK97-gp10_tail"/>
</dbReference>
<dbReference type="Pfam" id="PF04883">
    <property type="entry name" value="HK97-gp10_like"/>
    <property type="match status" value="1"/>
</dbReference>
<accession>A0A2W5NUR3</accession>
<evidence type="ECO:0000256" key="1">
    <source>
        <dbReference type="SAM" id="MobiDB-lite"/>
    </source>
</evidence>
<organism evidence="2 3">
    <name type="scientific">Novosphingobium pentaromativorans</name>
    <dbReference type="NCBI Taxonomy" id="205844"/>
    <lineage>
        <taxon>Bacteria</taxon>
        <taxon>Pseudomonadati</taxon>
        <taxon>Pseudomonadota</taxon>
        <taxon>Alphaproteobacteria</taxon>
        <taxon>Sphingomonadales</taxon>
        <taxon>Sphingomonadaceae</taxon>
        <taxon>Novosphingobium</taxon>
    </lineage>
</organism>
<feature type="region of interest" description="Disordered" evidence="1">
    <location>
        <begin position="43"/>
        <end position="70"/>
    </location>
</feature>
<evidence type="ECO:0000313" key="2">
    <source>
        <dbReference type="EMBL" id="PZQ55779.1"/>
    </source>
</evidence>
<evidence type="ECO:0000313" key="3">
    <source>
        <dbReference type="Proteomes" id="UP000249082"/>
    </source>
</evidence>
<dbReference type="EMBL" id="QFPX01000005">
    <property type="protein sequence ID" value="PZQ55779.1"/>
    <property type="molecule type" value="Genomic_DNA"/>
</dbReference>
<dbReference type="NCBIfam" id="TIGR01725">
    <property type="entry name" value="phge_HK97_gp10"/>
    <property type="match status" value="1"/>
</dbReference>
<proteinExistence type="predicted"/>